<organism evidence="7 8">
    <name type="scientific">Luteipulveratus halotolerans</name>
    <dbReference type="NCBI Taxonomy" id="1631356"/>
    <lineage>
        <taxon>Bacteria</taxon>
        <taxon>Bacillati</taxon>
        <taxon>Actinomycetota</taxon>
        <taxon>Actinomycetes</taxon>
        <taxon>Micrococcales</taxon>
        <taxon>Dermacoccaceae</taxon>
        <taxon>Luteipulveratus</taxon>
    </lineage>
</organism>
<keyword evidence="3 5" id="KW-0067">ATP-binding</keyword>
<evidence type="ECO:0000256" key="2">
    <source>
        <dbReference type="ARBA" id="ARBA00022741"/>
    </source>
</evidence>
<dbReference type="PANTHER" id="PTHR34378:SF1">
    <property type="entry name" value="GLUTAMATE--CYSTEINE LIGASE, CHLOROPLASTIC"/>
    <property type="match status" value="1"/>
</dbReference>
<dbReference type="GO" id="GO:0004357">
    <property type="term" value="F:glutamate-cysteine ligase activity"/>
    <property type="evidence" value="ECO:0007669"/>
    <property type="project" value="UniProtKB-UniRule"/>
</dbReference>
<dbReference type="NCBIfam" id="TIGR03444">
    <property type="entry name" value="EgtA_Cys_ligase"/>
    <property type="match status" value="1"/>
</dbReference>
<dbReference type="GO" id="GO:0052699">
    <property type="term" value="P:ergothioneine biosynthetic process"/>
    <property type="evidence" value="ECO:0007669"/>
    <property type="project" value="UniProtKB-UniRule"/>
</dbReference>
<keyword evidence="2 5" id="KW-0547">Nucleotide-binding</keyword>
<dbReference type="EMBL" id="LAIR01000002">
    <property type="protein sequence ID" value="KNX39378.1"/>
    <property type="molecule type" value="Genomic_DNA"/>
</dbReference>
<dbReference type="Proteomes" id="UP000037397">
    <property type="component" value="Unassembled WGS sequence"/>
</dbReference>
<evidence type="ECO:0000313" key="7">
    <source>
        <dbReference type="EMBL" id="KNX39378.1"/>
    </source>
</evidence>
<accession>A0A0L6CPB6</accession>
<proteinExistence type="inferred from homology"/>
<evidence type="ECO:0000256" key="5">
    <source>
        <dbReference type="HAMAP-Rule" id="MF_02034"/>
    </source>
</evidence>
<keyword evidence="8" id="KW-1185">Reference proteome</keyword>
<dbReference type="SUPFAM" id="SSF55931">
    <property type="entry name" value="Glutamine synthetase/guanido kinase"/>
    <property type="match status" value="1"/>
</dbReference>
<dbReference type="InterPro" id="IPR014746">
    <property type="entry name" value="Gln_synth/guanido_kin_cat_dom"/>
</dbReference>
<dbReference type="InterPro" id="IPR006336">
    <property type="entry name" value="GCS2"/>
</dbReference>
<comment type="similarity">
    <text evidence="5 6">Belongs to the glutamate--cysteine ligase type 2 family. EgtA subfamily.</text>
</comment>
<comment type="pathway">
    <text evidence="5">Amino-acid biosynthesis; ergothioneine biosynthesis.</text>
</comment>
<sequence>MLDTRDPVEAARAHLAEDALRDGPLGAVGIELEMHLVDLRRPERRPRWSEVEQLVAQLPAMPCRSRVSVEPGGQLELSTEPASDVTAAIRALAADKDVLQRALRAAGFGGAAIGADPGRRPQRINPAPRYVAMAAHFEAMGCGRPARSMMSSTAALQINLEAGPEQHWQRRLELAHLLGPVLIALSSTSPYLGGSTTQWHSMRQSVWQAMDPARTEPYSTDDPAGAWASYVLDAPVMAVREGGDVTTVTERTTFAQWLRGEGPIRRTPTGADLELHRSTVFPPVRPRGFIELRCLDAMPDAWWPAVTAAVVTLMDHPTAADLAFEACEPVRDQWQVAARRGPADPVVARALTRCLEVAALHAPVPWRGAVADLSGLFDDGRSPSGLLRRRIEAVGPVRVLEEESRA</sequence>
<evidence type="ECO:0000256" key="3">
    <source>
        <dbReference type="ARBA" id="ARBA00022840"/>
    </source>
</evidence>
<evidence type="ECO:0000256" key="1">
    <source>
        <dbReference type="ARBA" id="ARBA00022598"/>
    </source>
</evidence>
<dbReference type="Gene3D" id="3.30.590.20">
    <property type="match status" value="1"/>
</dbReference>
<dbReference type="InterPro" id="IPR035434">
    <property type="entry name" value="GCL_bact_plant"/>
</dbReference>
<dbReference type="HAMAP" id="MF_02034">
    <property type="entry name" value="EgtA"/>
    <property type="match status" value="1"/>
</dbReference>
<keyword evidence="1 5" id="KW-0436">Ligase</keyword>
<dbReference type="PANTHER" id="PTHR34378">
    <property type="entry name" value="GLUTAMATE--CYSTEINE LIGASE, CHLOROPLASTIC"/>
    <property type="match status" value="1"/>
</dbReference>
<name>A0A0L6CPB6_9MICO</name>
<dbReference type="PATRIC" id="fig|1631356.3.peg.2093"/>
<comment type="caution">
    <text evidence="7">The sequence shown here is derived from an EMBL/GenBank/DDBJ whole genome shotgun (WGS) entry which is preliminary data.</text>
</comment>
<dbReference type="AlphaFoldDB" id="A0A0L6CPB6"/>
<protein>
    <recommendedName>
        <fullName evidence="5">Glutamate--cysteine ligase EgtA</fullName>
        <ecNumber evidence="5">6.3.2.2</ecNumber>
    </recommendedName>
    <alternativeName>
        <fullName evidence="5">Gamma-glutamylcysteine synthase</fullName>
        <shortName evidence="5">GCS</shortName>
        <shortName evidence="5">Gamma-ECS</shortName>
    </alternativeName>
</protein>
<dbReference type="STRING" id="1631356.VV01_10720"/>
<evidence type="ECO:0000313" key="8">
    <source>
        <dbReference type="Proteomes" id="UP000037397"/>
    </source>
</evidence>
<dbReference type="PIRSF" id="PIRSF017901">
    <property type="entry name" value="GCL"/>
    <property type="match status" value="1"/>
</dbReference>
<dbReference type="InterPro" id="IPR017809">
    <property type="entry name" value="EgtA_Actinobacteria"/>
</dbReference>
<dbReference type="EC" id="6.3.2.2" evidence="5"/>
<comment type="catalytic activity">
    <reaction evidence="4 5 6">
        <text>L-cysteine + L-glutamate + ATP = gamma-L-glutamyl-L-cysteine + ADP + phosphate + H(+)</text>
        <dbReference type="Rhea" id="RHEA:13285"/>
        <dbReference type="ChEBI" id="CHEBI:15378"/>
        <dbReference type="ChEBI" id="CHEBI:29985"/>
        <dbReference type="ChEBI" id="CHEBI:30616"/>
        <dbReference type="ChEBI" id="CHEBI:35235"/>
        <dbReference type="ChEBI" id="CHEBI:43474"/>
        <dbReference type="ChEBI" id="CHEBI:58173"/>
        <dbReference type="ChEBI" id="CHEBI:456216"/>
        <dbReference type="EC" id="6.3.2.2"/>
    </reaction>
</comment>
<reference evidence="8" key="1">
    <citation type="submission" date="2015-03" db="EMBL/GenBank/DDBJ databases">
        <title>Luteipulveratus halotolerans sp. nov., a novel actinobacterium (Dermacoccaceae) from Sarawak, Malaysia.</title>
        <authorList>
            <person name="Juboi H."/>
            <person name="Basik A."/>
            <person name="Shamsul S.S."/>
            <person name="Arnold P."/>
            <person name="Schmitt E.K."/>
            <person name="Sanglier J.-J."/>
            <person name="Yeo T."/>
        </authorList>
    </citation>
    <scope>NUCLEOTIDE SEQUENCE [LARGE SCALE GENOMIC DNA]</scope>
    <source>
        <strain evidence="8">C296001</strain>
    </source>
</reference>
<dbReference type="GO" id="GO:0006750">
    <property type="term" value="P:glutathione biosynthetic process"/>
    <property type="evidence" value="ECO:0007669"/>
    <property type="project" value="UniProtKB-UniRule"/>
</dbReference>
<comment type="function">
    <text evidence="5">Catalyzes the synthesis of gamma-glutamylcysteine (gamma-GC). This compound is used as substrate for the biosynthesis of the low-molecular thiol compound ergothioneine.</text>
</comment>
<evidence type="ECO:0000256" key="4">
    <source>
        <dbReference type="ARBA" id="ARBA00048819"/>
    </source>
</evidence>
<dbReference type="GO" id="GO:0005524">
    <property type="term" value="F:ATP binding"/>
    <property type="evidence" value="ECO:0007669"/>
    <property type="project" value="UniProtKB-UniRule"/>
</dbReference>
<evidence type="ECO:0000256" key="6">
    <source>
        <dbReference type="PIRNR" id="PIRNR017901"/>
    </source>
</evidence>
<gene>
    <name evidence="5" type="primary">egtA</name>
    <name evidence="7" type="ORF">VV01_10720</name>
</gene>
<dbReference type="Pfam" id="PF04107">
    <property type="entry name" value="GCS2"/>
    <property type="match status" value="1"/>
</dbReference>
<dbReference type="UniPathway" id="UPA01014"/>